<evidence type="ECO:0000259" key="1">
    <source>
        <dbReference type="Pfam" id="PF00004"/>
    </source>
</evidence>
<dbReference type="Gene3D" id="3.40.50.300">
    <property type="entry name" value="P-loop containing nucleotide triphosphate hydrolases"/>
    <property type="match status" value="1"/>
</dbReference>
<dbReference type="EMBL" id="LPBJ01000047">
    <property type="protein sequence ID" value="KVP98083.1"/>
    <property type="molecule type" value="Genomic_DNA"/>
</dbReference>
<dbReference type="InterPro" id="IPR003959">
    <property type="entry name" value="ATPase_AAA_core"/>
</dbReference>
<reference evidence="2 3" key="1">
    <citation type="submission" date="2015-11" db="EMBL/GenBank/DDBJ databases">
        <title>Expanding the genomic diversity of Burkholderia species for the development of highly accurate diagnostics.</title>
        <authorList>
            <person name="Sahl J."/>
            <person name="Keim P."/>
            <person name="Wagner D."/>
        </authorList>
    </citation>
    <scope>NUCLEOTIDE SEQUENCE [LARGE SCALE GENOMIC DNA]</scope>
    <source>
        <strain evidence="2 3">MSMB1808WGS</strain>
    </source>
</reference>
<dbReference type="Pfam" id="PF00004">
    <property type="entry name" value="AAA"/>
    <property type="match status" value="1"/>
</dbReference>
<dbReference type="RefSeq" id="WP_059925067.1">
    <property type="nucleotide sequence ID" value="NZ_LPBG01000047.1"/>
</dbReference>
<sequence length="367" mass="41172">MTRAYRRSGSTFWPTSSEDLAIEQTLPVGTYTVGHSPFGYYVERITDFELPGKLYGEVNRQADRIVGTFLKRPSGTGVLLSGQKGAGKTMLSKRIAQKVAAEYGIPTLVVNEAFHGDEFNAFIGGMNQPVVVLFDEFEKVYARDKQEALLTLFDGLYSSKKLFILTCNDRNRIDTHMVNRPGRLFYALDFAGLSKAFVEDYCADKLENKDNLRGVLSVAAFFENFSFDMLQALVEEMNRYGETASEAMQMLNMRPQNDEGGNFEVKGFRNGQPILCDGQNHDEVRRSPLSLNGMEVTFYAFDEDEVPEGGLSKHESYTLDVNNLQRVDLDNGHFVFGTDDPEVTVHFTRRRFRAGPVNYDAVGALAA</sequence>
<dbReference type="SUPFAM" id="SSF52540">
    <property type="entry name" value="P-loop containing nucleoside triphosphate hydrolases"/>
    <property type="match status" value="1"/>
</dbReference>
<dbReference type="AlphaFoldDB" id="A0AAW3MVW6"/>
<comment type="caution">
    <text evidence="2">The sequence shown here is derived from an EMBL/GenBank/DDBJ whole genome shotgun (WGS) entry which is preliminary data.</text>
</comment>
<protein>
    <recommendedName>
        <fullName evidence="1">ATPase AAA-type core domain-containing protein</fullName>
    </recommendedName>
</protein>
<feature type="domain" description="ATPase AAA-type core" evidence="1">
    <location>
        <begin position="78"/>
        <end position="183"/>
    </location>
</feature>
<evidence type="ECO:0000313" key="2">
    <source>
        <dbReference type="EMBL" id="KVP98083.1"/>
    </source>
</evidence>
<dbReference type="InterPro" id="IPR027417">
    <property type="entry name" value="P-loop_NTPase"/>
</dbReference>
<dbReference type="GO" id="GO:0016887">
    <property type="term" value="F:ATP hydrolysis activity"/>
    <property type="evidence" value="ECO:0007669"/>
    <property type="project" value="InterPro"/>
</dbReference>
<organism evidence="2 3">
    <name type="scientific">Burkholderia ubonensis</name>
    <dbReference type="NCBI Taxonomy" id="101571"/>
    <lineage>
        <taxon>Bacteria</taxon>
        <taxon>Pseudomonadati</taxon>
        <taxon>Pseudomonadota</taxon>
        <taxon>Betaproteobacteria</taxon>
        <taxon>Burkholderiales</taxon>
        <taxon>Burkholderiaceae</taxon>
        <taxon>Burkholderia</taxon>
        <taxon>Burkholderia cepacia complex</taxon>
    </lineage>
</organism>
<keyword evidence="3" id="KW-1185">Reference proteome</keyword>
<dbReference type="Proteomes" id="UP000056453">
    <property type="component" value="Unassembled WGS sequence"/>
</dbReference>
<dbReference type="GO" id="GO:0005524">
    <property type="term" value="F:ATP binding"/>
    <property type="evidence" value="ECO:0007669"/>
    <property type="project" value="InterPro"/>
</dbReference>
<name>A0AAW3MVW6_9BURK</name>
<gene>
    <name evidence="2" type="ORF">WJ96_05800</name>
</gene>
<proteinExistence type="predicted"/>
<evidence type="ECO:0000313" key="3">
    <source>
        <dbReference type="Proteomes" id="UP000056453"/>
    </source>
</evidence>
<accession>A0AAW3MVW6</accession>